<dbReference type="PANTHER" id="PTHR14969:SF13">
    <property type="entry name" value="AT30094P"/>
    <property type="match status" value="1"/>
</dbReference>
<dbReference type="InterPro" id="IPR000326">
    <property type="entry name" value="PAP2/HPO"/>
</dbReference>
<feature type="transmembrane region" description="Helical" evidence="1">
    <location>
        <begin position="108"/>
        <end position="129"/>
    </location>
</feature>
<evidence type="ECO:0000256" key="1">
    <source>
        <dbReference type="SAM" id="Phobius"/>
    </source>
</evidence>
<dbReference type="Proteomes" id="UP000198510">
    <property type="component" value="Unassembled WGS sequence"/>
</dbReference>
<evidence type="ECO:0000313" key="3">
    <source>
        <dbReference type="EMBL" id="SDJ79721.1"/>
    </source>
</evidence>
<keyword evidence="1" id="KW-1133">Transmembrane helix</keyword>
<dbReference type="OrthoDB" id="9789113at2"/>
<dbReference type="SUPFAM" id="SSF48317">
    <property type="entry name" value="Acid phosphatase/Vanadium-dependent haloperoxidase"/>
    <property type="match status" value="1"/>
</dbReference>
<accession>A0A1G8WNI3</accession>
<dbReference type="Gene3D" id="1.20.144.10">
    <property type="entry name" value="Phosphatidic acid phosphatase type 2/haloperoxidase"/>
    <property type="match status" value="2"/>
</dbReference>
<feature type="transmembrane region" description="Helical" evidence="1">
    <location>
        <begin position="136"/>
        <end position="155"/>
    </location>
</feature>
<keyword evidence="1" id="KW-0472">Membrane</keyword>
<dbReference type="AlphaFoldDB" id="A0A1G8WNI3"/>
<feature type="transmembrane region" description="Helical" evidence="1">
    <location>
        <begin position="27"/>
        <end position="49"/>
    </location>
</feature>
<dbReference type="STRING" id="1075417.SAMN05421823_101135"/>
<dbReference type="EMBL" id="FNFO01000001">
    <property type="protein sequence ID" value="SDJ79721.1"/>
    <property type="molecule type" value="Genomic_DNA"/>
</dbReference>
<sequence>MLEAIKQADREGFLWLNGHHAEWLDVVMYWVSDRWIWIPFYLWLIYLIFRTYGRQGWVLLLGLVVATALADRISSGFFKPYFERLRPCHDPLLADRVHLLQAHCGGTYGFISSHAANTFALATYLWLAWRKKIPASALLFAWATLVSYSRIYAGVHFPLDVLTGGLLGVGLAFLCFRSVAWIEERYRPIKT</sequence>
<evidence type="ECO:0000259" key="2">
    <source>
        <dbReference type="SMART" id="SM00014"/>
    </source>
</evidence>
<dbReference type="CDD" id="cd03395">
    <property type="entry name" value="PAP2_like_4"/>
    <property type="match status" value="1"/>
</dbReference>
<reference evidence="3 4" key="1">
    <citation type="submission" date="2016-10" db="EMBL/GenBank/DDBJ databases">
        <authorList>
            <person name="de Groot N.N."/>
        </authorList>
    </citation>
    <scope>NUCLEOTIDE SEQUENCE [LARGE SCALE GENOMIC DNA]</scope>
    <source>
        <strain evidence="3 4">DSM 25186</strain>
    </source>
</reference>
<feature type="domain" description="Phosphatidic acid phosphatase type 2/haloperoxidase" evidence="2">
    <location>
        <begin position="58"/>
        <end position="176"/>
    </location>
</feature>
<proteinExistence type="predicted"/>
<organism evidence="3 4">
    <name type="scientific">Catalinimonas alkaloidigena</name>
    <dbReference type="NCBI Taxonomy" id="1075417"/>
    <lineage>
        <taxon>Bacteria</taxon>
        <taxon>Pseudomonadati</taxon>
        <taxon>Bacteroidota</taxon>
        <taxon>Cytophagia</taxon>
        <taxon>Cytophagales</taxon>
        <taxon>Catalimonadaceae</taxon>
        <taxon>Catalinimonas</taxon>
    </lineage>
</organism>
<keyword evidence="4" id="KW-1185">Reference proteome</keyword>
<dbReference type="InterPro" id="IPR036938">
    <property type="entry name" value="PAP2/HPO_sf"/>
</dbReference>
<dbReference type="RefSeq" id="WP_089677912.1">
    <property type="nucleotide sequence ID" value="NZ_FNFO01000001.1"/>
</dbReference>
<feature type="transmembrane region" description="Helical" evidence="1">
    <location>
        <begin position="161"/>
        <end position="182"/>
    </location>
</feature>
<dbReference type="SMART" id="SM00014">
    <property type="entry name" value="acidPPc"/>
    <property type="match status" value="1"/>
</dbReference>
<keyword evidence="1" id="KW-0812">Transmembrane</keyword>
<gene>
    <name evidence="3" type="ORF">SAMN05421823_101135</name>
</gene>
<feature type="transmembrane region" description="Helical" evidence="1">
    <location>
        <begin position="56"/>
        <end position="74"/>
    </location>
</feature>
<protein>
    <submittedName>
        <fullName evidence="3">Undecaprenyl-diphosphatase</fullName>
    </submittedName>
</protein>
<name>A0A1G8WNI3_9BACT</name>
<evidence type="ECO:0000313" key="4">
    <source>
        <dbReference type="Proteomes" id="UP000198510"/>
    </source>
</evidence>
<dbReference type="Pfam" id="PF01569">
    <property type="entry name" value="PAP2"/>
    <property type="match status" value="1"/>
</dbReference>
<dbReference type="PANTHER" id="PTHR14969">
    <property type="entry name" value="SPHINGOSINE-1-PHOSPHATE PHOSPHOHYDROLASE"/>
    <property type="match status" value="1"/>
</dbReference>